<comment type="subcellular location">
    <subcellularLocation>
        <location evidence="1">Nucleus</location>
    </subcellularLocation>
</comment>
<organism evidence="7 8">
    <name type="scientific">Aphis gossypii</name>
    <name type="common">Cotton aphid</name>
    <dbReference type="NCBI Taxonomy" id="80765"/>
    <lineage>
        <taxon>Eukaryota</taxon>
        <taxon>Metazoa</taxon>
        <taxon>Ecdysozoa</taxon>
        <taxon>Arthropoda</taxon>
        <taxon>Hexapoda</taxon>
        <taxon>Insecta</taxon>
        <taxon>Pterygota</taxon>
        <taxon>Neoptera</taxon>
        <taxon>Paraneoptera</taxon>
        <taxon>Hemiptera</taxon>
        <taxon>Sternorrhyncha</taxon>
        <taxon>Aphidomorpha</taxon>
        <taxon>Aphidoidea</taxon>
        <taxon>Aphididae</taxon>
        <taxon>Aphidini</taxon>
        <taxon>Aphis</taxon>
        <taxon>Aphis</taxon>
    </lineage>
</organism>
<evidence type="ECO:0000256" key="4">
    <source>
        <dbReference type="ARBA" id="ARBA00023204"/>
    </source>
</evidence>
<dbReference type="EMBL" id="OU899036">
    <property type="protein sequence ID" value="CAH1731698.1"/>
    <property type="molecule type" value="Genomic_DNA"/>
</dbReference>
<dbReference type="Pfam" id="PF17913">
    <property type="entry name" value="FHA_2"/>
    <property type="match status" value="1"/>
</dbReference>
<dbReference type="InterPro" id="IPR041388">
    <property type="entry name" value="FHA_2"/>
</dbReference>
<dbReference type="NCBIfam" id="TIGR01662">
    <property type="entry name" value="HAD-SF-IIIA"/>
    <property type="match status" value="1"/>
</dbReference>
<keyword evidence="2" id="KW-0227">DNA damage</keyword>
<keyword evidence="5" id="KW-0539">Nucleus</keyword>
<reference evidence="7" key="2">
    <citation type="submission" date="2022-10" db="EMBL/GenBank/DDBJ databases">
        <authorList>
            <consortium name="ENA_rothamsted_submissions"/>
            <consortium name="culmorum"/>
            <person name="King R."/>
        </authorList>
    </citation>
    <scope>NUCLEOTIDE SEQUENCE</scope>
</reference>
<dbReference type="Gene3D" id="3.40.50.1000">
    <property type="entry name" value="HAD superfamily/HAD-like"/>
    <property type="match status" value="1"/>
</dbReference>
<evidence type="ECO:0000259" key="6">
    <source>
        <dbReference type="Pfam" id="PF17913"/>
    </source>
</evidence>
<dbReference type="InterPro" id="IPR027417">
    <property type="entry name" value="P-loop_NTPase"/>
</dbReference>
<sequence length="532" mass="60902">MSELKTNDDVKFFVLVSDENPEQKFVLLDNEPLILGKKQHIGVANRKMSKKQMKFIADYSTGQICVQQLGKSRSAVNKQPMVKGEKRLLNYGDKVALLYKSNHTYHFDSVSLSYGIDNNKKNSYCTNKEIIPKIPLSHSTCMWVNRGTLLVFNSKNIVHKDKIAAFDLDGILNALLSGKSFLDDDDDYNDDNDDDDDWQIDNHKVIGSLKKLFDNGYKIVIFTNEVDNVGNKENELPLRIKIENIPKLIRTPVQVFIANRKDIYRKPAPGMWNALVSDFNGGISVDMDKSFFCGGAAGRPARFDSDGKLVKKDQSCCDRLFAMNIGLKFYTPEEYFWKEPTTKVFALPAFNPNDVMSNILYTDLSSNNLFSSNKEMIIMVGCPGSGKSYFAVNNLFCHDRMKIINKDTLGSWQKCIAKTTKYLSNGSVSVVIDNTNPDIESRKQFIDIAKIYKIPCRVFLMKVSKEHGKHNNKFRELIDKEHKKVPEEEIDLYFSMFQKPSKKEGILEIVPINFVPHFKDPYHEKLYKMFLL</sequence>
<dbReference type="Proteomes" id="UP001154329">
    <property type="component" value="Chromosome 3"/>
</dbReference>
<evidence type="ECO:0000313" key="8">
    <source>
        <dbReference type="Proteomes" id="UP001154329"/>
    </source>
</evidence>
<dbReference type="GO" id="GO:0006281">
    <property type="term" value="P:DNA repair"/>
    <property type="evidence" value="ECO:0007669"/>
    <property type="project" value="UniProtKB-KW"/>
</dbReference>
<dbReference type="InterPro" id="IPR008984">
    <property type="entry name" value="SMAD_FHA_dom_sf"/>
</dbReference>
<dbReference type="InterPro" id="IPR013954">
    <property type="entry name" value="PNK3P"/>
</dbReference>
<dbReference type="NCBIfam" id="TIGR01664">
    <property type="entry name" value="DNA-3'-Pase"/>
    <property type="match status" value="1"/>
</dbReference>
<feature type="domain" description="PNK FHA" evidence="6">
    <location>
        <begin position="15"/>
        <end position="81"/>
    </location>
</feature>
<keyword evidence="4" id="KW-0234">DNA repair</keyword>
<dbReference type="GO" id="GO:0003690">
    <property type="term" value="F:double-stranded DNA binding"/>
    <property type="evidence" value="ECO:0007669"/>
    <property type="project" value="TreeGrafter"/>
</dbReference>
<dbReference type="PANTHER" id="PTHR12083">
    <property type="entry name" value="BIFUNCTIONAL POLYNUCLEOTIDE PHOSPHATASE/KINASE"/>
    <property type="match status" value="1"/>
</dbReference>
<protein>
    <recommendedName>
        <fullName evidence="6">PNK FHA domain-containing protein</fullName>
    </recommendedName>
</protein>
<dbReference type="AlphaFoldDB" id="A0A9P0NNI9"/>
<dbReference type="Pfam" id="PF08645">
    <property type="entry name" value="PNK3P"/>
    <property type="match status" value="1"/>
</dbReference>
<dbReference type="GO" id="GO:0005634">
    <property type="term" value="C:nucleus"/>
    <property type="evidence" value="ECO:0007669"/>
    <property type="project" value="UniProtKB-SubCell"/>
</dbReference>
<dbReference type="Gene3D" id="3.40.50.300">
    <property type="entry name" value="P-loop containing nucleotide triphosphate hydrolases"/>
    <property type="match status" value="1"/>
</dbReference>
<dbReference type="InterPro" id="IPR006551">
    <property type="entry name" value="Polynucleotide_phosphatase"/>
</dbReference>
<dbReference type="SUPFAM" id="SSF56784">
    <property type="entry name" value="HAD-like"/>
    <property type="match status" value="1"/>
</dbReference>
<dbReference type="InterPro" id="IPR036412">
    <property type="entry name" value="HAD-like_sf"/>
</dbReference>
<dbReference type="PANTHER" id="PTHR12083:SF9">
    <property type="entry name" value="BIFUNCTIONAL POLYNUCLEOTIDE PHOSPHATASE_KINASE"/>
    <property type="match status" value="1"/>
</dbReference>
<evidence type="ECO:0000256" key="5">
    <source>
        <dbReference type="ARBA" id="ARBA00023242"/>
    </source>
</evidence>
<evidence type="ECO:0000256" key="1">
    <source>
        <dbReference type="ARBA" id="ARBA00004123"/>
    </source>
</evidence>
<dbReference type="GO" id="GO:0046404">
    <property type="term" value="F:ATP-dependent polydeoxyribonucleotide 5'-hydroxyl-kinase activity"/>
    <property type="evidence" value="ECO:0007669"/>
    <property type="project" value="TreeGrafter"/>
</dbReference>
<dbReference type="FunFam" id="3.40.50.300:FF:000737">
    <property type="entry name" value="Bifunctional polynucleotide phosphatase/kinase"/>
    <property type="match status" value="1"/>
</dbReference>
<dbReference type="Gene3D" id="2.60.200.20">
    <property type="match status" value="1"/>
</dbReference>
<evidence type="ECO:0000256" key="3">
    <source>
        <dbReference type="ARBA" id="ARBA00022801"/>
    </source>
</evidence>
<evidence type="ECO:0000256" key="2">
    <source>
        <dbReference type="ARBA" id="ARBA00022763"/>
    </source>
</evidence>
<keyword evidence="3" id="KW-0378">Hydrolase</keyword>
<dbReference type="InterPro" id="IPR023214">
    <property type="entry name" value="HAD_sf"/>
</dbReference>
<name>A0A9P0NNI9_APHGO</name>
<dbReference type="SUPFAM" id="SSF49879">
    <property type="entry name" value="SMAD/FHA domain"/>
    <property type="match status" value="1"/>
</dbReference>
<proteinExistence type="predicted"/>
<dbReference type="GO" id="GO:0046403">
    <property type="term" value="F:polynucleotide 3'-phosphatase activity"/>
    <property type="evidence" value="ECO:0007669"/>
    <property type="project" value="TreeGrafter"/>
</dbReference>
<keyword evidence="8" id="KW-1185">Reference proteome</keyword>
<dbReference type="SUPFAM" id="SSF52540">
    <property type="entry name" value="P-loop containing nucleoside triphosphate hydrolases"/>
    <property type="match status" value="1"/>
</dbReference>
<dbReference type="Pfam" id="PF13671">
    <property type="entry name" value="AAA_33"/>
    <property type="match status" value="1"/>
</dbReference>
<reference evidence="7" key="1">
    <citation type="submission" date="2022-02" db="EMBL/GenBank/DDBJ databases">
        <authorList>
            <person name="King R."/>
        </authorList>
    </citation>
    <scope>NUCLEOTIDE SEQUENCE</scope>
</reference>
<dbReference type="InterPro" id="IPR006549">
    <property type="entry name" value="HAD-SF_hydro_IIIA"/>
</dbReference>
<accession>A0A9P0NNI9</accession>
<evidence type="ECO:0000313" key="7">
    <source>
        <dbReference type="EMBL" id="CAH1731698.1"/>
    </source>
</evidence>
<gene>
    <name evidence="7" type="ORF">APHIGO_LOCUS8366</name>
</gene>